<dbReference type="PRINTS" id="PR00400">
    <property type="entry name" value="TETREPRESSOR"/>
</dbReference>
<keyword evidence="4" id="KW-0804">Transcription</keyword>
<dbReference type="Proteomes" id="UP001501319">
    <property type="component" value="Unassembled WGS sequence"/>
</dbReference>
<dbReference type="Pfam" id="PF00440">
    <property type="entry name" value="TetR_N"/>
    <property type="match status" value="1"/>
</dbReference>
<feature type="DNA-binding region" description="H-T-H motif" evidence="5">
    <location>
        <begin position="13"/>
        <end position="32"/>
    </location>
</feature>
<dbReference type="InterPro" id="IPR003012">
    <property type="entry name" value="Tet_transcr_reg_TetR"/>
</dbReference>
<dbReference type="InterPro" id="IPR001647">
    <property type="entry name" value="HTH_TetR"/>
</dbReference>
<reference evidence="7 8" key="1">
    <citation type="journal article" date="2019" name="Int. J. Syst. Evol. Microbiol.">
        <title>The Global Catalogue of Microorganisms (GCM) 10K type strain sequencing project: providing services to taxonomists for standard genome sequencing and annotation.</title>
        <authorList>
            <consortium name="The Broad Institute Genomics Platform"/>
            <consortium name="The Broad Institute Genome Sequencing Center for Infectious Disease"/>
            <person name="Wu L."/>
            <person name="Ma J."/>
        </authorList>
    </citation>
    <scope>NUCLEOTIDE SEQUENCE [LARGE SCALE GENOMIC DNA]</scope>
    <source>
        <strain evidence="7 8">JCM 14306</strain>
    </source>
</reference>
<evidence type="ECO:0000256" key="3">
    <source>
        <dbReference type="ARBA" id="ARBA00023125"/>
    </source>
</evidence>
<organism evidence="7 8">
    <name type="scientific">Kribbella alba</name>
    <dbReference type="NCBI Taxonomy" id="190197"/>
    <lineage>
        <taxon>Bacteria</taxon>
        <taxon>Bacillati</taxon>
        <taxon>Actinomycetota</taxon>
        <taxon>Actinomycetes</taxon>
        <taxon>Propionibacteriales</taxon>
        <taxon>Kribbellaceae</taxon>
        <taxon>Kribbella</taxon>
    </lineage>
</organism>
<dbReference type="InterPro" id="IPR004111">
    <property type="entry name" value="Repressor_TetR_C"/>
</dbReference>
<evidence type="ECO:0000256" key="5">
    <source>
        <dbReference type="PROSITE-ProRule" id="PRU00335"/>
    </source>
</evidence>
<evidence type="ECO:0000256" key="2">
    <source>
        <dbReference type="ARBA" id="ARBA00023015"/>
    </source>
</evidence>
<dbReference type="Gene3D" id="1.10.357.10">
    <property type="entry name" value="Tetracycline Repressor, domain 2"/>
    <property type="match status" value="1"/>
</dbReference>
<sequence length="203" mass="22021">MRIVDDEGIEAMTMRRLASTLGVNPMSIYHHLPNKAAVFAGLAELVFSQLDIADAGDELPWQEQLKNAARAYRNALRAHPNLALQVLSDTSAVSEVVVATVEPFYRALERAGLSPRQIFEAVNTLVDFIHGFMLGEAAVRAETFDLAPDLLARVNLLPPGKAPALTRVVEALGEDGLHYDFDTGFETALTLLTNGITATHSTP</sequence>
<dbReference type="PROSITE" id="PS50977">
    <property type="entry name" value="HTH_TETR_2"/>
    <property type="match status" value="1"/>
</dbReference>
<dbReference type="SUPFAM" id="SSF46689">
    <property type="entry name" value="Homeodomain-like"/>
    <property type="match status" value="1"/>
</dbReference>
<feature type="domain" description="HTH tetR-type" evidence="6">
    <location>
        <begin position="1"/>
        <end position="50"/>
    </location>
</feature>
<evidence type="ECO:0000259" key="6">
    <source>
        <dbReference type="PROSITE" id="PS50977"/>
    </source>
</evidence>
<keyword evidence="3 5" id="KW-0238">DNA-binding</keyword>
<dbReference type="InterPro" id="IPR009057">
    <property type="entry name" value="Homeodomain-like_sf"/>
</dbReference>
<proteinExistence type="predicted"/>
<evidence type="ECO:0000256" key="4">
    <source>
        <dbReference type="ARBA" id="ARBA00023163"/>
    </source>
</evidence>
<keyword evidence="8" id="KW-1185">Reference proteome</keyword>
<name>A0ABN2FAM4_9ACTN</name>
<dbReference type="Pfam" id="PF02909">
    <property type="entry name" value="TetR_C_1"/>
    <property type="match status" value="1"/>
</dbReference>
<dbReference type="SUPFAM" id="SSF48498">
    <property type="entry name" value="Tetracyclin repressor-like, C-terminal domain"/>
    <property type="match status" value="1"/>
</dbReference>
<gene>
    <name evidence="7" type="ORF">GCM10009744_29340</name>
</gene>
<keyword evidence="1" id="KW-0678">Repressor</keyword>
<evidence type="ECO:0000313" key="7">
    <source>
        <dbReference type="EMBL" id="GAA1638116.1"/>
    </source>
</evidence>
<dbReference type="PANTHER" id="PTHR30055">
    <property type="entry name" value="HTH-TYPE TRANSCRIPTIONAL REGULATOR RUTR"/>
    <property type="match status" value="1"/>
</dbReference>
<evidence type="ECO:0000313" key="8">
    <source>
        <dbReference type="Proteomes" id="UP001501319"/>
    </source>
</evidence>
<dbReference type="PANTHER" id="PTHR30055:SF151">
    <property type="entry name" value="TRANSCRIPTIONAL REGULATORY PROTEIN"/>
    <property type="match status" value="1"/>
</dbReference>
<accession>A0ABN2FAM4</accession>
<protein>
    <submittedName>
        <fullName evidence="7">TetR/AcrR family transcriptional regulator C-terminal domain-containing protein</fullName>
    </submittedName>
</protein>
<dbReference type="Gene3D" id="1.10.10.60">
    <property type="entry name" value="Homeodomain-like"/>
    <property type="match status" value="1"/>
</dbReference>
<evidence type="ECO:0000256" key="1">
    <source>
        <dbReference type="ARBA" id="ARBA00022491"/>
    </source>
</evidence>
<keyword evidence="2" id="KW-0805">Transcription regulation</keyword>
<dbReference type="EMBL" id="BAAANE010000004">
    <property type="protein sequence ID" value="GAA1638116.1"/>
    <property type="molecule type" value="Genomic_DNA"/>
</dbReference>
<dbReference type="InterPro" id="IPR036271">
    <property type="entry name" value="Tet_transcr_reg_TetR-rel_C_sf"/>
</dbReference>
<comment type="caution">
    <text evidence="7">The sequence shown here is derived from an EMBL/GenBank/DDBJ whole genome shotgun (WGS) entry which is preliminary data.</text>
</comment>
<dbReference type="InterPro" id="IPR050109">
    <property type="entry name" value="HTH-type_TetR-like_transc_reg"/>
</dbReference>